<feature type="transmembrane region" description="Helical" evidence="1">
    <location>
        <begin position="52"/>
        <end position="75"/>
    </location>
</feature>
<evidence type="ECO:0000313" key="3">
    <source>
        <dbReference type="Proteomes" id="UP000644693"/>
    </source>
</evidence>
<evidence type="ECO:0000256" key="1">
    <source>
        <dbReference type="SAM" id="Phobius"/>
    </source>
</evidence>
<dbReference type="AlphaFoldDB" id="A0A918XGY3"/>
<evidence type="ECO:0000313" key="2">
    <source>
        <dbReference type="EMBL" id="GHD31570.1"/>
    </source>
</evidence>
<keyword evidence="3" id="KW-1185">Reference proteome</keyword>
<gene>
    <name evidence="2" type="ORF">GCM10007053_14760</name>
</gene>
<keyword evidence="1" id="KW-1133">Transmembrane helix</keyword>
<accession>A0A918XGY3</accession>
<feature type="transmembrane region" description="Helical" evidence="1">
    <location>
        <begin position="27"/>
        <end position="46"/>
    </location>
</feature>
<keyword evidence="1" id="KW-0472">Membrane</keyword>
<dbReference type="EMBL" id="BMYM01000001">
    <property type="protein sequence ID" value="GHD31570.1"/>
    <property type="molecule type" value="Genomic_DNA"/>
</dbReference>
<reference evidence="2" key="2">
    <citation type="submission" date="2020-09" db="EMBL/GenBank/DDBJ databases">
        <authorList>
            <person name="Sun Q."/>
            <person name="Kim S."/>
        </authorList>
    </citation>
    <scope>NUCLEOTIDE SEQUENCE</scope>
    <source>
        <strain evidence="2">KCTC 23430</strain>
    </source>
</reference>
<keyword evidence="1" id="KW-0812">Transmembrane</keyword>
<protein>
    <submittedName>
        <fullName evidence="2">Uncharacterized protein</fullName>
    </submittedName>
</protein>
<reference evidence="2" key="1">
    <citation type="journal article" date="2014" name="Int. J. Syst. Evol. Microbiol.">
        <title>Complete genome sequence of Corynebacterium casei LMG S-19264T (=DSM 44701T), isolated from a smear-ripened cheese.</title>
        <authorList>
            <consortium name="US DOE Joint Genome Institute (JGI-PGF)"/>
            <person name="Walter F."/>
            <person name="Albersmeier A."/>
            <person name="Kalinowski J."/>
            <person name="Ruckert C."/>
        </authorList>
    </citation>
    <scope>NUCLEOTIDE SEQUENCE</scope>
    <source>
        <strain evidence="2">KCTC 23430</strain>
    </source>
</reference>
<organism evidence="2 3">
    <name type="scientific">Parahalioglobus pacificus</name>
    <dbReference type="NCBI Taxonomy" id="930806"/>
    <lineage>
        <taxon>Bacteria</taxon>
        <taxon>Pseudomonadati</taxon>
        <taxon>Pseudomonadota</taxon>
        <taxon>Gammaproteobacteria</taxon>
        <taxon>Cellvibrionales</taxon>
        <taxon>Halieaceae</taxon>
        <taxon>Parahalioglobus</taxon>
    </lineage>
</organism>
<comment type="caution">
    <text evidence="2">The sequence shown here is derived from an EMBL/GenBank/DDBJ whole genome shotgun (WGS) entry which is preliminary data.</text>
</comment>
<dbReference type="RefSeq" id="WP_189476748.1">
    <property type="nucleotide sequence ID" value="NZ_BMYM01000001.1"/>
</dbReference>
<name>A0A918XGY3_9GAMM</name>
<dbReference type="Proteomes" id="UP000644693">
    <property type="component" value="Unassembled WGS sequence"/>
</dbReference>
<proteinExistence type="predicted"/>
<sequence>MFSLLITVGAAACTHIGLRHAAGLKRAALLALVCVLLTMAFSASTIPGGYWSGVYTLLSGYFLACLITPWIELLWTKHRAR</sequence>